<evidence type="ECO:0000313" key="1">
    <source>
        <dbReference type="EMBL" id="QHS96054.1"/>
    </source>
</evidence>
<dbReference type="AlphaFoldDB" id="A0A6C0BWZ5"/>
<dbReference type="EMBL" id="MN739262">
    <property type="protein sequence ID" value="QHS96054.1"/>
    <property type="molecule type" value="Genomic_DNA"/>
</dbReference>
<reference evidence="1" key="1">
    <citation type="journal article" date="2020" name="Nature">
        <title>Giant virus diversity and host interactions through global metagenomics.</title>
        <authorList>
            <person name="Schulz F."/>
            <person name="Roux S."/>
            <person name="Paez-Espino D."/>
            <person name="Jungbluth S."/>
            <person name="Walsh D.A."/>
            <person name="Denef V.J."/>
            <person name="McMahon K.D."/>
            <person name="Konstantinidis K.T."/>
            <person name="Eloe-Fadrosh E.A."/>
            <person name="Kyrpides N.C."/>
            <person name="Woyke T."/>
        </authorList>
    </citation>
    <scope>NUCLEOTIDE SEQUENCE</scope>
    <source>
        <strain evidence="1">GVMAG-M-3300019093-7</strain>
    </source>
</reference>
<sequence length="70" mass="8045">MNTRSKTNYENNAPYSVDIDFNDASESWKSNKKSKGNGCYTYICGQVLKNGKQCMREPDTYCETCGYHKK</sequence>
<proteinExistence type="predicted"/>
<name>A0A6C0BWZ5_9ZZZZ</name>
<organism evidence="1">
    <name type="scientific">viral metagenome</name>
    <dbReference type="NCBI Taxonomy" id="1070528"/>
    <lineage>
        <taxon>unclassified sequences</taxon>
        <taxon>metagenomes</taxon>
        <taxon>organismal metagenomes</taxon>
    </lineage>
</organism>
<protein>
    <submittedName>
        <fullName evidence="1">Uncharacterized protein</fullName>
    </submittedName>
</protein>
<accession>A0A6C0BWZ5</accession>